<evidence type="ECO:0000256" key="3">
    <source>
        <dbReference type="SAM" id="Coils"/>
    </source>
</evidence>
<gene>
    <name evidence="8" type="ORF">H8D96_05455</name>
</gene>
<protein>
    <recommendedName>
        <fullName evidence="1">diguanylate cyclase</fullName>
        <ecNumber evidence="1">2.7.7.65</ecNumber>
    </recommendedName>
</protein>
<keyword evidence="3" id="KW-0175">Coiled coil</keyword>
<keyword evidence="5" id="KW-0812">Transmembrane</keyword>
<dbReference type="InterPro" id="IPR029787">
    <property type="entry name" value="Nucleotide_cyclase"/>
</dbReference>
<accession>A0A8J6TLE8</accession>
<evidence type="ECO:0000256" key="1">
    <source>
        <dbReference type="ARBA" id="ARBA00012528"/>
    </source>
</evidence>
<evidence type="ECO:0000259" key="7">
    <source>
        <dbReference type="PROSITE" id="PS50887"/>
    </source>
</evidence>
<sequence>MFRISTAARLSLGLVLLTTSILLTADMIGLIPSRTKAIISEREKLCESLAVYGSIAAQKNETKSILTAVKVLMKRNQDILSAALRKEDGTIMVETEDHGTQWQAAPPKGSIPTHVRVPVYKGENLWGNIEISFRPINRKGIAGIWTNTLVRLVGFVLLVGFIVYKLFLQKTLRHIDPSSVIPPRVKAALDTLTEGIILMDQNERIVLANAAFAEKIEQPASSLLGRKASKLKWTVPKSEEAVKDFPWLESLRREQEVTGVRMGLPTPSGRQLTFMVNGALILDHVGKCRGVLATFNDVTLVEEQNEQLQEMLEELEKSRDEVRRQNQELEVLATRDPLTDCLNRRAFFERFEIDLSAAKRYGHDLSCIMLDIDYFKSVNDTYGHNGGDRVLKGIAEVLQSLARESDFVCRYGGEEFCIVLTHTDIDGGVEAAERYRCGIESYDFEGISVTSSFGVSSIGLGAVESSEIIGEADKALYAAKEGGRNRVASWKQLKSSNGQTSLEAAAAASIVTTKEETSCTSPAGNVSLAALDDDPCARVQATSLESANSIKSDGGNAPLNQAITKAAVDADKLTYTAAANAGSDGDDALKFKTHDGPNAVPQPVP</sequence>
<dbReference type="NCBIfam" id="TIGR00254">
    <property type="entry name" value="GGDEF"/>
    <property type="match status" value="1"/>
</dbReference>
<reference evidence="8 9" key="1">
    <citation type="submission" date="2020-08" db="EMBL/GenBank/DDBJ databases">
        <title>Bridging the membrane lipid divide: bacteria of the FCB group superphylum have the potential to synthesize archaeal ether lipids.</title>
        <authorList>
            <person name="Villanueva L."/>
            <person name="Von Meijenfeldt F.A.B."/>
            <person name="Westbye A.B."/>
            <person name="Yadav S."/>
            <person name="Hopmans E.C."/>
            <person name="Dutilh B.E."/>
            <person name="Sinninghe Damste J.S."/>
        </authorList>
    </citation>
    <scope>NUCLEOTIDE SEQUENCE [LARGE SCALE GENOMIC DNA]</scope>
    <source>
        <strain evidence="8">NIOZ-UU17</strain>
    </source>
</reference>
<evidence type="ECO:0000313" key="9">
    <source>
        <dbReference type="Proteomes" id="UP000605201"/>
    </source>
</evidence>
<evidence type="ECO:0000313" key="8">
    <source>
        <dbReference type="EMBL" id="MBC8431346.1"/>
    </source>
</evidence>
<dbReference type="PANTHER" id="PTHR45138:SF9">
    <property type="entry name" value="DIGUANYLATE CYCLASE DGCM-RELATED"/>
    <property type="match status" value="1"/>
</dbReference>
<dbReference type="InterPro" id="IPR013767">
    <property type="entry name" value="PAS_fold"/>
</dbReference>
<proteinExistence type="predicted"/>
<dbReference type="Gene3D" id="3.30.70.270">
    <property type="match status" value="1"/>
</dbReference>
<dbReference type="SUPFAM" id="SSF55785">
    <property type="entry name" value="PYP-like sensor domain (PAS domain)"/>
    <property type="match status" value="1"/>
</dbReference>
<evidence type="ECO:0000256" key="5">
    <source>
        <dbReference type="SAM" id="Phobius"/>
    </source>
</evidence>
<dbReference type="Gene3D" id="3.30.450.20">
    <property type="entry name" value="PAS domain"/>
    <property type="match status" value="1"/>
</dbReference>
<dbReference type="PROSITE" id="PS50887">
    <property type="entry name" value="GGDEF"/>
    <property type="match status" value="1"/>
</dbReference>
<dbReference type="FunFam" id="3.30.70.270:FF:000001">
    <property type="entry name" value="Diguanylate cyclase domain protein"/>
    <property type="match status" value="1"/>
</dbReference>
<dbReference type="InterPro" id="IPR050469">
    <property type="entry name" value="Diguanylate_Cyclase"/>
</dbReference>
<dbReference type="CDD" id="cd00130">
    <property type="entry name" value="PAS"/>
    <property type="match status" value="1"/>
</dbReference>
<dbReference type="InterPro" id="IPR035965">
    <property type="entry name" value="PAS-like_dom_sf"/>
</dbReference>
<dbReference type="GO" id="GO:0052621">
    <property type="term" value="F:diguanylate cyclase activity"/>
    <property type="evidence" value="ECO:0007669"/>
    <property type="project" value="UniProtKB-EC"/>
</dbReference>
<keyword evidence="5" id="KW-1133">Transmembrane helix</keyword>
<dbReference type="NCBIfam" id="TIGR00229">
    <property type="entry name" value="sensory_box"/>
    <property type="match status" value="1"/>
</dbReference>
<evidence type="ECO:0000259" key="6">
    <source>
        <dbReference type="PROSITE" id="PS50113"/>
    </source>
</evidence>
<evidence type="ECO:0000256" key="2">
    <source>
        <dbReference type="ARBA" id="ARBA00034247"/>
    </source>
</evidence>
<feature type="domain" description="PAC" evidence="6">
    <location>
        <begin position="253"/>
        <end position="310"/>
    </location>
</feature>
<dbReference type="Proteomes" id="UP000605201">
    <property type="component" value="Unassembled WGS sequence"/>
</dbReference>
<organism evidence="8 9">
    <name type="scientific">Candidatus Desulfatibia vada</name>
    <dbReference type="NCBI Taxonomy" id="2841696"/>
    <lineage>
        <taxon>Bacteria</taxon>
        <taxon>Pseudomonadati</taxon>
        <taxon>Thermodesulfobacteriota</taxon>
        <taxon>Desulfobacteria</taxon>
        <taxon>Desulfobacterales</taxon>
        <taxon>Desulfobacterales incertae sedis</taxon>
        <taxon>Candidatus Desulfatibia</taxon>
    </lineage>
</organism>
<dbReference type="GO" id="GO:1902201">
    <property type="term" value="P:negative regulation of bacterial-type flagellum-dependent cell motility"/>
    <property type="evidence" value="ECO:0007669"/>
    <property type="project" value="TreeGrafter"/>
</dbReference>
<dbReference type="EMBL" id="JACNIG010000137">
    <property type="protein sequence ID" value="MBC8431346.1"/>
    <property type="molecule type" value="Genomic_DNA"/>
</dbReference>
<dbReference type="EC" id="2.7.7.65" evidence="1"/>
<comment type="caution">
    <text evidence="8">The sequence shown here is derived from an EMBL/GenBank/DDBJ whole genome shotgun (WGS) entry which is preliminary data.</text>
</comment>
<dbReference type="PROSITE" id="PS50113">
    <property type="entry name" value="PAC"/>
    <property type="match status" value="1"/>
</dbReference>
<feature type="region of interest" description="Disordered" evidence="4">
    <location>
        <begin position="581"/>
        <end position="605"/>
    </location>
</feature>
<dbReference type="SMART" id="SM00267">
    <property type="entry name" value="GGDEF"/>
    <property type="match status" value="1"/>
</dbReference>
<dbReference type="Pfam" id="PF00990">
    <property type="entry name" value="GGDEF"/>
    <property type="match status" value="1"/>
</dbReference>
<keyword evidence="5" id="KW-0472">Membrane</keyword>
<dbReference type="InterPro" id="IPR000014">
    <property type="entry name" value="PAS"/>
</dbReference>
<dbReference type="PANTHER" id="PTHR45138">
    <property type="entry name" value="REGULATORY COMPONENTS OF SENSORY TRANSDUCTION SYSTEM"/>
    <property type="match status" value="1"/>
</dbReference>
<dbReference type="Pfam" id="PF00989">
    <property type="entry name" value="PAS"/>
    <property type="match status" value="1"/>
</dbReference>
<dbReference type="InterPro" id="IPR043128">
    <property type="entry name" value="Rev_trsase/Diguanyl_cyclase"/>
</dbReference>
<dbReference type="GO" id="GO:0005886">
    <property type="term" value="C:plasma membrane"/>
    <property type="evidence" value="ECO:0007669"/>
    <property type="project" value="TreeGrafter"/>
</dbReference>
<dbReference type="InterPro" id="IPR000700">
    <property type="entry name" value="PAS-assoc_C"/>
</dbReference>
<dbReference type="GO" id="GO:0043709">
    <property type="term" value="P:cell adhesion involved in single-species biofilm formation"/>
    <property type="evidence" value="ECO:0007669"/>
    <property type="project" value="TreeGrafter"/>
</dbReference>
<dbReference type="SUPFAM" id="SSF55073">
    <property type="entry name" value="Nucleotide cyclase"/>
    <property type="match status" value="1"/>
</dbReference>
<name>A0A8J6TLE8_9BACT</name>
<dbReference type="CDD" id="cd01949">
    <property type="entry name" value="GGDEF"/>
    <property type="match status" value="1"/>
</dbReference>
<dbReference type="GO" id="GO:0006355">
    <property type="term" value="P:regulation of DNA-templated transcription"/>
    <property type="evidence" value="ECO:0007669"/>
    <property type="project" value="InterPro"/>
</dbReference>
<feature type="domain" description="GGDEF" evidence="7">
    <location>
        <begin position="363"/>
        <end position="492"/>
    </location>
</feature>
<dbReference type="AlphaFoldDB" id="A0A8J6TLE8"/>
<comment type="catalytic activity">
    <reaction evidence="2">
        <text>2 GTP = 3',3'-c-di-GMP + 2 diphosphate</text>
        <dbReference type="Rhea" id="RHEA:24898"/>
        <dbReference type="ChEBI" id="CHEBI:33019"/>
        <dbReference type="ChEBI" id="CHEBI:37565"/>
        <dbReference type="ChEBI" id="CHEBI:58805"/>
        <dbReference type="EC" id="2.7.7.65"/>
    </reaction>
</comment>
<feature type="transmembrane region" description="Helical" evidence="5">
    <location>
        <begin position="144"/>
        <end position="164"/>
    </location>
</feature>
<dbReference type="InterPro" id="IPR000160">
    <property type="entry name" value="GGDEF_dom"/>
</dbReference>
<evidence type="ECO:0000256" key="4">
    <source>
        <dbReference type="SAM" id="MobiDB-lite"/>
    </source>
</evidence>
<feature type="coiled-coil region" evidence="3">
    <location>
        <begin position="298"/>
        <end position="335"/>
    </location>
</feature>